<dbReference type="Gene3D" id="1.10.3720.10">
    <property type="entry name" value="MetI-like"/>
    <property type="match status" value="1"/>
</dbReference>
<dbReference type="Proteomes" id="UP000681414">
    <property type="component" value="Unassembled WGS sequence"/>
</dbReference>
<feature type="transmembrane region" description="Helical" evidence="7">
    <location>
        <begin position="28"/>
        <end position="49"/>
    </location>
</feature>
<feature type="transmembrane region" description="Helical" evidence="7">
    <location>
        <begin position="240"/>
        <end position="261"/>
    </location>
</feature>
<keyword evidence="2 7" id="KW-0813">Transport</keyword>
<comment type="caution">
    <text evidence="9">The sequence shown here is derived from an EMBL/GenBank/DDBJ whole genome shotgun (WGS) entry which is preliminary data.</text>
</comment>
<feature type="transmembrane region" description="Helical" evidence="7">
    <location>
        <begin position="55"/>
        <end position="76"/>
    </location>
</feature>
<dbReference type="InterPro" id="IPR035906">
    <property type="entry name" value="MetI-like_sf"/>
</dbReference>
<sequence length="502" mass="55764">MASIVNEINSFRKKHALKLSNEYTQANFTWISSLALTIILFINSFNFTANTIKPFIFSVFVLYLLFTLIQILIALLIKRDLEKEGYIKKSTRRLGYIQLLSLLTGNLFVVTFAFNLIKEKKSSEYIFAYYMLLNQIFIIALSALNLFKPYVTDSFPLAMLVLLAVSVFYLVTLVIVAKQEDSVPKWMTYIAMFLVITSLTGNLFALLLGINLLIKVRNSDKRGLEKWSAIWEKITRNTTAMLGMFFIVFVFSVSICSIFTFDYEMATENNYEVILQTPSLAYPLGTDNFGRDLFSRIVFGARISLIVGCISTIIPAVIGGILGAIAGYYSPRTDNIIMRLLDVLYAIPGILLAIAIIAAFGANTMNLILALSVGSIPTYARTMRANVLMVSNFEYVDSARALGSSDFSIIFKQIVPNSLAPMIVKATLTIGSAVIATSSLSYLGLGVEPHIPEWGNILKVGSTYLESHSYLAIFPGLAIIMLVLSFNFLGDALRDALDPKLD</sequence>
<dbReference type="InterPro" id="IPR050366">
    <property type="entry name" value="BP-dependent_transpt_permease"/>
</dbReference>
<keyword evidence="4 7" id="KW-0812">Transmembrane</keyword>
<feature type="transmembrane region" description="Helical" evidence="7">
    <location>
        <begin position="154"/>
        <end position="177"/>
    </location>
</feature>
<evidence type="ECO:0000256" key="1">
    <source>
        <dbReference type="ARBA" id="ARBA00004651"/>
    </source>
</evidence>
<dbReference type="Pfam" id="PF00528">
    <property type="entry name" value="BPD_transp_1"/>
    <property type="match status" value="1"/>
</dbReference>
<accession>A0A942TGX2</accession>
<comment type="similarity">
    <text evidence="7">Belongs to the binding-protein-dependent transport system permease family.</text>
</comment>
<evidence type="ECO:0000313" key="9">
    <source>
        <dbReference type="EMBL" id="MBS4197790.1"/>
    </source>
</evidence>
<reference evidence="9 10" key="1">
    <citation type="submission" date="2021-05" db="EMBL/GenBank/DDBJ databases">
        <title>Novel Bacillus species.</title>
        <authorList>
            <person name="Liu G."/>
        </authorList>
    </citation>
    <scope>NUCLEOTIDE SEQUENCE [LARGE SCALE GENOMIC DNA]</scope>
    <source>
        <strain evidence="10">FJAT-49780</strain>
    </source>
</reference>
<evidence type="ECO:0000256" key="6">
    <source>
        <dbReference type="ARBA" id="ARBA00023136"/>
    </source>
</evidence>
<dbReference type="SUPFAM" id="SSF161098">
    <property type="entry name" value="MetI-like"/>
    <property type="match status" value="1"/>
</dbReference>
<keyword evidence="6 7" id="KW-0472">Membrane</keyword>
<evidence type="ECO:0000256" key="7">
    <source>
        <dbReference type="RuleBase" id="RU363032"/>
    </source>
</evidence>
<dbReference type="GO" id="GO:0055085">
    <property type="term" value="P:transmembrane transport"/>
    <property type="evidence" value="ECO:0007669"/>
    <property type="project" value="InterPro"/>
</dbReference>
<feature type="transmembrane region" description="Helical" evidence="7">
    <location>
        <begin position="126"/>
        <end position="147"/>
    </location>
</feature>
<dbReference type="PANTHER" id="PTHR43386">
    <property type="entry name" value="OLIGOPEPTIDE TRANSPORT SYSTEM PERMEASE PROTEIN APPC"/>
    <property type="match status" value="1"/>
</dbReference>
<keyword evidence="5 7" id="KW-1133">Transmembrane helix</keyword>
<feature type="transmembrane region" description="Helical" evidence="7">
    <location>
        <begin position="340"/>
        <end position="362"/>
    </location>
</feature>
<dbReference type="CDD" id="cd06261">
    <property type="entry name" value="TM_PBP2"/>
    <property type="match status" value="1"/>
</dbReference>
<dbReference type="InterPro" id="IPR000515">
    <property type="entry name" value="MetI-like"/>
</dbReference>
<evidence type="ECO:0000256" key="2">
    <source>
        <dbReference type="ARBA" id="ARBA00022448"/>
    </source>
</evidence>
<organism evidence="9 10">
    <name type="scientific">Lederbergia citri</name>
    <dbReference type="NCBI Taxonomy" id="2833580"/>
    <lineage>
        <taxon>Bacteria</taxon>
        <taxon>Bacillati</taxon>
        <taxon>Bacillota</taxon>
        <taxon>Bacilli</taxon>
        <taxon>Bacillales</taxon>
        <taxon>Bacillaceae</taxon>
        <taxon>Lederbergia</taxon>
    </lineage>
</organism>
<feature type="transmembrane region" description="Helical" evidence="7">
    <location>
        <begin position="303"/>
        <end position="328"/>
    </location>
</feature>
<keyword evidence="10" id="KW-1185">Reference proteome</keyword>
<dbReference type="AlphaFoldDB" id="A0A942TGX2"/>
<gene>
    <name evidence="9" type="ORF">KHA97_22375</name>
</gene>
<feature type="transmembrane region" description="Helical" evidence="7">
    <location>
        <begin position="470"/>
        <end position="490"/>
    </location>
</feature>
<evidence type="ECO:0000256" key="5">
    <source>
        <dbReference type="ARBA" id="ARBA00022989"/>
    </source>
</evidence>
<dbReference type="PANTHER" id="PTHR43386:SF1">
    <property type="entry name" value="D,D-DIPEPTIDE TRANSPORT SYSTEM PERMEASE PROTEIN DDPC-RELATED"/>
    <property type="match status" value="1"/>
</dbReference>
<evidence type="ECO:0000256" key="4">
    <source>
        <dbReference type="ARBA" id="ARBA00022692"/>
    </source>
</evidence>
<dbReference type="PROSITE" id="PS50928">
    <property type="entry name" value="ABC_TM1"/>
    <property type="match status" value="1"/>
</dbReference>
<evidence type="ECO:0000256" key="3">
    <source>
        <dbReference type="ARBA" id="ARBA00022475"/>
    </source>
</evidence>
<feature type="transmembrane region" description="Helical" evidence="7">
    <location>
        <begin position="189"/>
        <end position="214"/>
    </location>
</feature>
<evidence type="ECO:0000259" key="8">
    <source>
        <dbReference type="PROSITE" id="PS50928"/>
    </source>
</evidence>
<proteinExistence type="inferred from homology"/>
<keyword evidence="3" id="KW-1003">Cell membrane</keyword>
<dbReference type="RefSeq" id="WP_213127019.1">
    <property type="nucleotide sequence ID" value="NZ_JAGYPG010000005.1"/>
</dbReference>
<feature type="transmembrane region" description="Helical" evidence="7">
    <location>
        <begin position="96"/>
        <end position="114"/>
    </location>
</feature>
<feature type="domain" description="ABC transmembrane type-1" evidence="8">
    <location>
        <begin position="301"/>
        <end position="490"/>
    </location>
</feature>
<comment type="subcellular location">
    <subcellularLocation>
        <location evidence="1 7">Cell membrane</location>
        <topology evidence="1 7">Multi-pass membrane protein</topology>
    </subcellularLocation>
</comment>
<name>A0A942TGX2_9BACI</name>
<dbReference type="EMBL" id="JAGYPG010000005">
    <property type="protein sequence ID" value="MBS4197790.1"/>
    <property type="molecule type" value="Genomic_DNA"/>
</dbReference>
<protein>
    <submittedName>
        <fullName evidence="9">ABC transporter permease</fullName>
    </submittedName>
</protein>
<dbReference type="GO" id="GO:0005886">
    <property type="term" value="C:plasma membrane"/>
    <property type="evidence" value="ECO:0007669"/>
    <property type="project" value="UniProtKB-SubCell"/>
</dbReference>
<evidence type="ECO:0000313" key="10">
    <source>
        <dbReference type="Proteomes" id="UP000681414"/>
    </source>
</evidence>